<dbReference type="InterPro" id="IPR047871">
    <property type="entry name" value="K_chnl_Slo-like"/>
</dbReference>
<keyword evidence="5" id="KW-0631">Potassium channel</keyword>
<sequence length="192" mass="20771">MTAAPGSDPADDRADARAAARLARPARRLVNHPWLLVAAILSTWVGCSLAYAALEDKGPVESLWWGVVTGSTVGYGDSYPASTAGRAVAVVLIVAMLVLVPIAIGHVIAGLVHDRDQFSHDEQVALAETIESLHDRVELLQHLLVDSLADAHGEEWLRERLGEHRHGAVPDDVTAADDVDDRMLRLFRAERP</sequence>
<dbReference type="PANTHER" id="PTHR10027:SF10">
    <property type="entry name" value="SLOWPOKE 2, ISOFORM D"/>
    <property type="match status" value="1"/>
</dbReference>
<dbReference type="SUPFAM" id="SSF81324">
    <property type="entry name" value="Voltage-gated potassium channels"/>
    <property type="match status" value="1"/>
</dbReference>
<name>A0ABT8FEV1_9ACTN</name>
<comment type="subcellular location">
    <subcellularLocation>
        <location evidence="1">Membrane</location>
        <topology evidence="1">Multi-pass membrane protein</topology>
    </subcellularLocation>
</comment>
<evidence type="ECO:0000256" key="5">
    <source>
        <dbReference type="ARBA" id="ARBA00022826"/>
    </source>
</evidence>
<dbReference type="GO" id="GO:0034220">
    <property type="term" value="P:monoatomic ion transmembrane transport"/>
    <property type="evidence" value="ECO:0007669"/>
    <property type="project" value="UniProtKB-KW"/>
</dbReference>
<keyword evidence="8" id="KW-0406">Ion transport</keyword>
<dbReference type="InterPro" id="IPR013099">
    <property type="entry name" value="K_chnl_dom"/>
</dbReference>
<dbReference type="RefSeq" id="WP_300952323.1">
    <property type="nucleotide sequence ID" value="NZ_JAUHJQ010000003.1"/>
</dbReference>
<keyword evidence="2" id="KW-0813">Transport</keyword>
<organism evidence="13 14">
    <name type="scientific">Nocardioides oceani</name>
    <dbReference type="NCBI Taxonomy" id="3058369"/>
    <lineage>
        <taxon>Bacteria</taxon>
        <taxon>Bacillati</taxon>
        <taxon>Actinomycetota</taxon>
        <taxon>Actinomycetes</taxon>
        <taxon>Propionibacteriales</taxon>
        <taxon>Nocardioidaceae</taxon>
        <taxon>Nocardioides</taxon>
    </lineage>
</organism>
<keyword evidence="3" id="KW-0633">Potassium transport</keyword>
<evidence type="ECO:0000256" key="1">
    <source>
        <dbReference type="ARBA" id="ARBA00004141"/>
    </source>
</evidence>
<feature type="transmembrane region" description="Helical" evidence="11">
    <location>
        <begin position="34"/>
        <end position="54"/>
    </location>
</feature>
<protein>
    <submittedName>
        <fullName evidence="13">Potassium channel family protein</fullName>
    </submittedName>
</protein>
<keyword evidence="10 13" id="KW-0407">Ion channel</keyword>
<evidence type="ECO:0000256" key="7">
    <source>
        <dbReference type="ARBA" id="ARBA00022989"/>
    </source>
</evidence>
<evidence type="ECO:0000256" key="6">
    <source>
        <dbReference type="ARBA" id="ARBA00022958"/>
    </source>
</evidence>
<dbReference type="Proteomes" id="UP001168620">
    <property type="component" value="Unassembled WGS sequence"/>
</dbReference>
<keyword evidence="9 11" id="KW-0472">Membrane</keyword>
<keyword evidence="14" id="KW-1185">Reference proteome</keyword>
<evidence type="ECO:0000256" key="4">
    <source>
        <dbReference type="ARBA" id="ARBA00022692"/>
    </source>
</evidence>
<keyword evidence="4 11" id="KW-0812">Transmembrane</keyword>
<feature type="domain" description="Potassium channel" evidence="12">
    <location>
        <begin position="41"/>
        <end position="107"/>
    </location>
</feature>
<dbReference type="PANTHER" id="PTHR10027">
    <property type="entry name" value="CALCIUM-ACTIVATED POTASSIUM CHANNEL ALPHA CHAIN"/>
    <property type="match status" value="1"/>
</dbReference>
<proteinExistence type="predicted"/>
<evidence type="ECO:0000256" key="8">
    <source>
        <dbReference type="ARBA" id="ARBA00023065"/>
    </source>
</evidence>
<evidence type="ECO:0000313" key="13">
    <source>
        <dbReference type="EMBL" id="MDN4173213.1"/>
    </source>
</evidence>
<accession>A0ABT8FEV1</accession>
<feature type="transmembrane region" description="Helical" evidence="11">
    <location>
        <begin position="87"/>
        <end position="112"/>
    </location>
</feature>
<dbReference type="Pfam" id="PF07885">
    <property type="entry name" value="Ion_trans_2"/>
    <property type="match status" value="1"/>
</dbReference>
<evidence type="ECO:0000313" key="14">
    <source>
        <dbReference type="Proteomes" id="UP001168620"/>
    </source>
</evidence>
<dbReference type="EMBL" id="JAUHJQ010000003">
    <property type="protein sequence ID" value="MDN4173213.1"/>
    <property type="molecule type" value="Genomic_DNA"/>
</dbReference>
<gene>
    <name evidence="13" type="ORF">QWY28_09695</name>
</gene>
<dbReference type="Gene3D" id="1.10.287.70">
    <property type="match status" value="1"/>
</dbReference>
<comment type="caution">
    <text evidence="13">The sequence shown here is derived from an EMBL/GenBank/DDBJ whole genome shotgun (WGS) entry which is preliminary data.</text>
</comment>
<evidence type="ECO:0000256" key="3">
    <source>
        <dbReference type="ARBA" id="ARBA00022538"/>
    </source>
</evidence>
<keyword evidence="6" id="KW-0630">Potassium</keyword>
<evidence type="ECO:0000256" key="2">
    <source>
        <dbReference type="ARBA" id="ARBA00022448"/>
    </source>
</evidence>
<evidence type="ECO:0000259" key="12">
    <source>
        <dbReference type="Pfam" id="PF07885"/>
    </source>
</evidence>
<evidence type="ECO:0000256" key="9">
    <source>
        <dbReference type="ARBA" id="ARBA00023136"/>
    </source>
</evidence>
<evidence type="ECO:0000256" key="10">
    <source>
        <dbReference type="ARBA" id="ARBA00023303"/>
    </source>
</evidence>
<keyword evidence="7 11" id="KW-1133">Transmembrane helix</keyword>
<evidence type="ECO:0000256" key="11">
    <source>
        <dbReference type="SAM" id="Phobius"/>
    </source>
</evidence>
<reference evidence="13" key="1">
    <citation type="submission" date="2023-06" db="EMBL/GenBank/DDBJ databases">
        <title>Draft genome sequence of Nocardioides sp. SOB77.</title>
        <authorList>
            <person name="Zhang G."/>
        </authorList>
    </citation>
    <scope>NUCLEOTIDE SEQUENCE</scope>
    <source>
        <strain evidence="13">SOB77</strain>
    </source>
</reference>